<protein>
    <submittedName>
        <fullName evidence="2">Uncharacterized protein</fullName>
    </submittedName>
</protein>
<keyword evidence="1" id="KW-1133">Transmembrane helix</keyword>
<dbReference type="eggNOG" id="ENOG503304R">
    <property type="taxonomic scope" value="Bacteria"/>
</dbReference>
<sequence length="242" mass="26093">MVSGHDHVTFDDIIRHFVSLRFRLEGMPTPKSRGAMKQRKRRISAKRRAIYRRRRIVVGVACLLVVAVVVFCAYSLVRGFGAIGAAARHDDIYAVSRSAVPDPTRTSGIKNCSANDVDLSLTAESQNVAVGGSLNFTATIKYTGSGKKGCLIDASDANRVLTITSGDETIWRSDVCPADPRLLLMAKGDADKRQIVWNADATGDACAEDDSLPKVNAGTYVAKLSLKDQPKVASDPVTISVQ</sequence>
<evidence type="ECO:0000256" key="1">
    <source>
        <dbReference type="SAM" id="Phobius"/>
    </source>
</evidence>
<keyword evidence="3" id="KW-1185">Reference proteome</keyword>
<dbReference type="Proteomes" id="UP000029033">
    <property type="component" value="Unassembled WGS sequence"/>
</dbReference>
<dbReference type="EMBL" id="JGZO01000006">
    <property type="protein sequence ID" value="KFI94630.1"/>
    <property type="molecule type" value="Genomic_DNA"/>
</dbReference>
<evidence type="ECO:0000313" key="3">
    <source>
        <dbReference type="Proteomes" id="UP000029033"/>
    </source>
</evidence>
<evidence type="ECO:0000313" key="2">
    <source>
        <dbReference type="EMBL" id="KFI94630.1"/>
    </source>
</evidence>
<feature type="transmembrane region" description="Helical" evidence="1">
    <location>
        <begin position="56"/>
        <end position="77"/>
    </location>
</feature>
<reference evidence="2 3" key="1">
    <citation type="submission" date="2014-03" db="EMBL/GenBank/DDBJ databases">
        <title>Genomics of Bifidobacteria.</title>
        <authorList>
            <person name="Ventura M."/>
            <person name="Milani C."/>
            <person name="Lugli G.A."/>
        </authorList>
    </citation>
    <scope>NUCLEOTIDE SEQUENCE [LARGE SCALE GENOMIC DNA]</scope>
    <source>
        <strain evidence="2 3">LMG 21589</strain>
    </source>
</reference>
<keyword evidence="1" id="KW-0812">Transmembrane</keyword>
<dbReference type="AlphaFoldDB" id="A0A087DGI0"/>
<dbReference type="STRING" id="158787.BSCA_0677"/>
<comment type="caution">
    <text evidence="2">The sequence shown here is derived from an EMBL/GenBank/DDBJ whole genome shotgun (WGS) entry which is preliminary data.</text>
</comment>
<accession>A0A087DGI0</accession>
<keyword evidence="1" id="KW-0472">Membrane</keyword>
<proteinExistence type="predicted"/>
<gene>
    <name evidence="2" type="ORF">BSCA_0677</name>
</gene>
<organism evidence="2 3">
    <name type="scientific">Bifidobacterium scardovii</name>
    <dbReference type="NCBI Taxonomy" id="158787"/>
    <lineage>
        <taxon>Bacteria</taxon>
        <taxon>Bacillati</taxon>
        <taxon>Actinomycetota</taxon>
        <taxon>Actinomycetes</taxon>
        <taxon>Bifidobacteriales</taxon>
        <taxon>Bifidobacteriaceae</taxon>
        <taxon>Bifidobacterium</taxon>
    </lineage>
</organism>
<name>A0A087DGI0_9BIFI</name>